<proteinExistence type="predicted"/>
<reference evidence="3 4" key="1">
    <citation type="submission" date="2023-04" db="EMBL/GenBank/DDBJ databases">
        <title>Complete genome sequence of Alisedimentitalea scapharcae.</title>
        <authorList>
            <person name="Rong J.-C."/>
            <person name="Yi M.-L."/>
            <person name="Zhao Q."/>
        </authorList>
    </citation>
    <scope>NUCLEOTIDE SEQUENCE [LARGE SCALE GENOMIC DNA]</scope>
    <source>
        <strain evidence="3 4">KCTC 42119</strain>
    </source>
</reference>
<dbReference type="Proteomes" id="UP001623232">
    <property type="component" value="Chromosome"/>
</dbReference>
<feature type="domain" description="SseB protein N-terminal" evidence="2">
    <location>
        <begin position="17"/>
        <end position="124"/>
    </location>
</feature>
<dbReference type="RefSeq" id="WP_406649448.1">
    <property type="nucleotide sequence ID" value="NZ_CP123584.1"/>
</dbReference>
<keyword evidence="4" id="KW-1185">Reference proteome</keyword>
<evidence type="ECO:0000313" key="3">
    <source>
        <dbReference type="EMBL" id="WZK90583.1"/>
    </source>
</evidence>
<feature type="region of interest" description="Disordered" evidence="1">
    <location>
        <begin position="244"/>
        <end position="267"/>
    </location>
</feature>
<gene>
    <name evidence="3" type="ORF">QEZ52_08570</name>
</gene>
<name>A0ABZ2XY33_9RHOB</name>
<dbReference type="InterPro" id="IPR009839">
    <property type="entry name" value="SseB_N"/>
</dbReference>
<evidence type="ECO:0000259" key="2">
    <source>
        <dbReference type="Pfam" id="PF07179"/>
    </source>
</evidence>
<dbReference type="EMBL" id="CP123584">
    <property type="protein sequence ID" value="WZK90583.1"/>
    <property type="molecule type" value="Genomic_DNA"/>
</dbReference>
<evidence type="ECO:0000256" key="1">
    <source>
        <dbReference type="SAM" id="MobiDB-lite"/>
    </source>
</evidence>
<dbReference type="Pfam" id="PF07179">
    <property type="entry name" value="SseB"/>
    <property type="match status" value="1"/>
</dbReference>
<protein>
    <submittedName>
        <fullName evidence="3">SseB family protein</fullName>
    </submittedName>
</protein>
<accession>A0ABZ2XY33</accession>
<sequence>MDQISGLDRAHAEMETAMAQAGDADSARLRFYERLADTQLCVLLTQEAQGDQMTPEVFDLADGRFILVFDSEERLADFAGRVVPYAALSGRMIVQMLTGQGVGLGVNLDVAPSQTLIPAEAIDWLSQTLGHAPDEVEAGLTEFTPPKGLPDDLLKALDAKLSGAVGLATSAYLVGVRYDNGGAGYLLGFVDAKDNAHDALAKAAGEALTFSGIEAGVMDVGFFASGDPVADKLAAVGMRYDLPEPQQPKVYAPQKPGGDPDNPPKLK</sequence>
<organism evidence="3 4">
    <name type="scientific">Aliisedimentitalea scapharcae</name>
    <dbReference type="NCBI Taxonomy" id="1524259"/>
    <lineage>
        <taxon>Bacteria</taxon>
        <taxon>Pseudomonadati</taxon>
        <taxon>Pseudomonadota</taxon>
        <taxon>Alphaproteobacteria</taxon>
        <taxon>Rhodobacterales</taxon>
        <taxon>Roseobacteraceae</taxon>
        <taxon>Aliisedimentitalea</taxon>
    </lineage>
</organism>
<evidence type="ECO:0000313" key="4">
    <source>
        <dbReference type="Proteomes" id="UP001623232"/>
    </source>
</evidence>